<reference evidence="2 3" key="2">
    <citation type="journal article" date="2017" name="Front. Plant Sci.">
        <title>Gene Classification and Mining of Molecular Markers Useful in Red Clover (Trifolium pratense) Breeding.</title>
        <authorList>
            <person name="Istvanek J."/>
            <person name="Dluhosova J."/>
            <person name="Dluhos P."/>
            <person name="Patkova L."/>
            <person name="Nedelnik J."/>
            <person name="Repkova J."/>
        </authorList>
    </citation>
    <scope>NUCLEOTIDE SEQUENCE [LARGE SCALE GENOMIC DNA]</scope>
    <source>
        <strain evidence="3">cv. Tatra</strain>
        <tissue evidence="2">Young leaves</tissue>
    </source>
</reference>
<organism evidence="2 3">
    <name type="scientific">Trifolium pratense</name>
    <name type="common">Red clover</name>
    <dbReference type="NCBI Taxonomy" id="57577"/>
    <lineage>
        <taxon>Eukaryota</taxon>
        <taxon>Viridiplantae</taxon>
        <taxon>Streptophyta</taxon>
        <taxon>Embryophyta</taxon>
        <taxon>Tracheophyta</taxon>
        <taxon>Spermatophyta</taxon>
        <taxon>Magnoliopsida</taxon>
        <taxon>eudicotyledons</taxon>
        <taxon>Gunneridae</taxon>
        <taxon>Pentapetalae</taxon>
        <taxon>rosids</taxon>
        <taxon>fabids</taxon>
        <taxon>Fabales</taxon>
        <taxon>Fabaceae</taxon>
        <taxon>Papilionoideae</taxon>
        <taxon>50 kb inversion clade</taxon>
        <taxon>NPAAA clade</taxon>
        <taxon>Hologalegina</taxon>
        <taxon>IRL clade</taxon>
        <taxon>Trifolieae</taxon>
        <taxon>Trifolium</taxon>
    </lineage>
</organism>
<evidence type="ECO:0000313" key="3">
    <source>
        <dbReference type="Proteomes" id="UP000236291"/>
    </source>
</evidence>
<dbReference type="Proteomes" id="UP000236291">
    <property type="component" value="Unassembled WGS sequence"/>
</dbReference>
<comment type="caution">
    <text evidence="2">The sequence shown here is derived from an EMBL/GenBank/DDBJ whole genome shotgun (WGS) entry which is preliminary data.</text>
</comment>
<proteinExistence type="predicted"/>
<feature type="non-terminal residue" evidence="2">
    <location>
        <position position="128"/>
    </location>
</feature>
<sequence length="128" mass="14705">ENPQIKTASATQSEPSPTSKLKTKTASKAKITTSSSMKKKSEAEKDKGKGKEIKLKDMIFEKKELRVPLVLPESKEDFEIFWKTKPIADSRYYEIENLYASGMNLFKFLEPQGWIDFFKMNNSVYPDV</sequence>
<reference evidence="2 3" key="1">
    <citation type="journal article" date="2014" name="Am. J. Bot.">
        <title>Genome assembly and annotation for red clover (Trifolium pratense; Fabaceae).</title>
        <authorList>
            <person name="Istvanek J."/>
            <person name="Jaros M."/>
            <person name="Krenek A."/>
            <person name="Repkova J."/>
        </authorList>
    </citation>
    <scope>NUCLEOTIDE SEQUENCE [LARGE SCALE GENOMIC DNA]</scope>
    <source>
        <strain evidence="3">cv. Tatra</strain>
        <tissue evidence="2">Young leaves</tissue>
    </source>
</reference>
<gene>
    <name evidence="2" type="ORF">L195_g060573</name>
</gene>
<dbReference type="AlphaFoldDB" id="A0A2K3K4M7"/>
<feature type="region of interest" description="Disordered" evidence="1">
    <location>
        <begin position="1"/>
        <end position="49"/>
    </location>
</feature>
<evidence type="ECO:0000256" key="1">
    <source>
        <dbReference type="SAM" id="MobiDB-lite"/>
    </source>
</evidence>
<evidence type="ECO:0000313" key="2">
    <source>
        <dbReference type="EMBL" id="PNX61243.1"/>
    </source>
</evidence>
<protein>
    <submittedName>
        <fullName evidence="2">Uncharacterized protein</fullName>
    </submittedName>
</protein>
<accession>A0A2K3K4M7</accession>
<dbReference type="EMBL" id="ASHM01140846">
    <property type="protein sequence ID" value="PNX61243.1"/>
    <property type="molecule type" value="Genomic_DNA"/>
</dbReference>
<name>A0A2K3K4M7_TRIPR</name>
<feature type="non-terminal residue" evidence="2">
    <location>
        <position position="1"/>
    </location>
</feature>
<feature type="compositionally biased region" description="Basic and acidic residues" evidence="1">
    <location>
        <begin position="39"/>
        <end position="49"/>
    </location>
</feature>
<feature type="compositionally biased region" description="Polar residues" evidence="1">
    <location>
        <begin position="1"/>
        <end position="12"/>
    </location>
</feature>